<accession>A0A7J7ETW5</accession>
<keyword evidence="2" id="KW-0963">Cytoplasm</keyword>
<evidence type="ECO:0000256" key="4">
    <source>
        <dbReference type="ARBA" id="ARBA00022900"/>
    </source>
</evidence>
<dbReference type="Gene3D" id="2.30.39.10">
    <property type="entry name" value="Alpha-1-antitrypsin, domain 1"/>
    <property type="match status" value="1"/>
</dbReference>
<evidence type="ECO:0000259" key="6">
    <source>
        <dbReference type="SMART" id="SM00093"/>
    </source>
</evidence>
<dbReference type="Proteomes" id="UP000551758">
    <property type="component" value="Unassembled WGS sequence"/>
</dbReference>
<dbReference type="InterPro" id="IPR036186">
    <property type="entry name" value="Serpin_sf"/>
</dbReference>
<dbReference type="InterPro" id="IPR000215">
    <property type="entry name" value="Serpin_fam"/>
</dbReference>
<dbReference type="PANTHER" id="PTHR11461">
    <property type="entry name" value="SERINE PROTEASE INHIBITOR, SERPIN"/>
    <property type="match status" value="1"/>
</dbReference>
<dbReference type="SUPFAM" id="SSF56574">
    <property type="entry name" value="Serpins"/>
    <property type="match status" value="1"/>
</dbReference>
<keyword evidence="4" id="KW-0722">Serine protease inhibitor</keyword>
<dbReference type="InterPro" id="IPR042178">
    <property type="entry name" value="Serpin_sf_1"/>
</dbReference>
<organism evidence="7 8">
    <name type="scientific">Diceros bicornis minor</name>
    <name type="common">South-central black rhinoceros</name>
    <dbReference type="NCBI Taxonomy" id="77932"/>
    <lineage>
        <taxon>Eukaryota</taxon>
        <taxon>Metazoa</taxon>
        <taxon>Chordata</taxon>
        <taxon>Craniata</taxon>
        <taxon>Vertebrata</taxon>
        <taxon>Euteleostomi</taxon>
        <taxon>Mammalia</taxon>
        <taxon>Eutheria</taxon>
        <taxon>Laurasiatheria</taxon>
        <taxon>Perissodactyla</taxon>
        <taxon>Rhinocerotidae</taxon>
        <taxon>Diceros</taxon>
    </lineage>
</organism>
<feature type="domain" description="Serpin" evidence="6">
    <location>
        <begin position="37"/>
        <end position="328"/>
    </location>
</feature>
<keyword evidence="8" id="KW-1185">Reference proteome</keyword>
<reference evidence="7 8" key="1">
    <citation type="journal article" date="2020" name="Mol. Biol. Evol.">
        <title>Interspecific Gene Flow and the Evolution of Specialization in Black and White Rhinoceros.</title>
        <authorList>
            <person name="Moodley Y."/>
            <person name="Westbury M.V."/>
            <person name="Russo I.M."/>
            <person name="Gopalakrishnan S."/>
            <person name="Rakotoarivelo A."/>
            <person name="Olsen R.A."/>
            <person name="Prost S."/>
            <person name="Tunstall T."/>
            <person name="Ryder O.A."/>
            <person name="Dalen L."/>
            <person name="Bruford M.W."/>
        </authorList>
    </citation>
    <scope>NUCLEOTIDE SEQUENCE [LARGE SCALE GENOMIC DNA]</scope>
    <source>
        <strain evidence="7">SBR-YM</strain>
        <tissue evidence="7">Skin</tissue>
    </source>
</reference>
<evidence type="ECO:0000313" key="7">
    <source>
        <dbReference type="EMBL" id="KAF5919034.1"/>
    </source>
</evidence>
<dbReference type="InterPro" id="IPR023796">
    <property type="entry name" value="Serpin_dom"/>
</dbReference>
<evidence type="ECO:0000256" key="1">
    <source>
        <dbReference type="ARBA" id="ARBA00004496"/>
    </source>
</evidence>
<evidence type="ECO:0000256" key="2">
    <source>
        <dbReference type="ARBA" id="ARBA00022490"/>
    </source>
</evidence>
<gene>
    <name evidence="7" type="ORF">HPG69_003669</name>
</gene>
<dbReference type="PANTHER" id="PTHR11461:SF204">
    <property type="entry name" value="SERPIN B6"/>
    <property type="match status" value="1"/>
</dbReference>
<dbReference type="InterPro" id="IPR042185">
    <property type="entry name" value="Serpin_sf_2"/>
</dbReference>
<dbReference type="Pfam" id="PF00079">
    <property type="entry name" value="Serpin"/>
    <property type="match status" value="2"/>
</dbReference>
<keyword evidence="3" id="KW-0646">Protease inhibitor</keyword>
<evidence type="ECO:0000313" key="8">
    <source>
        <dbReference type="Proteomes" id="UP000551758"/>
    </source>
</evidence>
<comment type="caution">
    <text evidence="7">The sequence shown here is derived from an EMBL/GenBank/DDBJ whole genome shotgun (WGS) entry which is preliminary data.</text>
</comment>
<dbReference type="EMBL" id="JACDTQ010002401">
    <property type="protein sequence ID" value="KAF5919034.1"/>
    <property type="molecule type" value="Genomic_DNA"/>
</dbReference>
<dbReference type="AlphaFoldDB" id="A0A7J7ETW5"/>
<evidence type="ECO:0000256" key="3">
    <source>
        <dbReference type="ARBA" id="ARBA00022690"/>
    </source>
</evidence>
<comment type="subcellular location">
    <subcellularLocation>
        <location evidence="1">Cytoplasm</location>
    </subcellularLocation>
</comment>
<dbReference type="GO" id="GO:0005737">
    <property type="term" value="C:cytoplasm"/>
    <property type="evidence" value="ECO:0007669"/>
    <property type="project" value="UniProtKB-SubCell"/>
</dbReference>
<proteinExistence type="inferred from homology"/>
<dbReference type="GO" id="GO:0004867">
    <property type="term" value="F:serine-type endopeptidase inhibitor activity"/>
    <property type="evidence" value="ECO:0007669"/>
    <property type="project" value="UniProtKB-KW"/>
</dbReference>
<sequence>MPENARMLSLNPLYLRRSSKSSPSWILLSEGNGTFALNLLKKLAENNSKKIFFSPMSILSSLAMVLLGVKGNTAAQISQITLLVSQGVYEAKMKELGFVNAAEKSTKRINAWVANKTKEVLSPDSVESLPMLILVNAIYFKGKWNSQFKKELTMEIPFKIRKVNILHYQRKSLGTVPNEKKPVQMMFNIYTFKTTYIGEIFTQILVLPDVGKELNMIIVLPDENTNLEMVEKELSYEKFIEWTRPGKMYEDELEVFLPRFKLEESYDMEDVLCSLGMTNAFEEERADFLGMSSKKGLYLSRIIHKSFVEVSEEGTEAAAVTAIIMVPT</sequence>
<dbReference type="GO" id="GO:0005615">
    <property type="term" value="C:extracellular space"/>
    <property type="evidence" value="ECO:0007669"/>
    <property type="project" value="InterPro"/>
</dbReference>
<name>A0A7J7ETW5_DICBM</name>
<evidence type="ECO:0000256" key="5">
    <source>
        <dbReference type="RuleBase" id="RU000411"/>
    </source>
</evidence>
<dbReference type="SMART" id="SM00093">
    <property type="entry name" value="SERPIN"/>
    <property type="match status" value="1"/>
</dbReference>
<comment type="similarity">
    <text evidence="5">Belongs to the serpin family.</text>
</comment>
<protein>
    <recommendedName>
        <fullName evidence="6">Serpin domain-containing protein</fullName>
    </recommendedName>
</protein>
<dbReference type="Gene3D" id="3.30.497.10">
    <property type="entry name" value="Antithrombin, subunit I, domain 2"/>
    <property type="match status" value="2"/>
</dbReference>